<reference evidence="1" key="1">
    <citation type="submission" date="2023-04" db="EMBL/GenBank/DDBJ databases">
        <title>Genome dynamics across the evolutionary transition to endosymbiosis.</title>
        <authorList>
            <person name="Siozios S."/>
            <person name="Nadal-Jimenez P."/>
            <person name="Azagi T."/>
            <person name="Sprong H."/>
            <person name="Frost C.L."/>
            <person name="Parratt S.R."/>
            <person name="Taylor G."/>
            <person name="Brettell L."/>
            <person name="Lew K.C."/>
            <person name="Croft L."/>
            <person name="King K.C."/>
            <person name="Brockhurst M.A."/>
            <person name="Hypsa V."/>
            <person name="Novakova E."/>
            <person name="Darby A.C."/>
            <person name="Hurst G.D.D."/>
        </authorList>
    </citation>
    <scope>NUCLEOTIDE SEQUENCE</scope>
    <source>
        <strain evidence="1">AIh</strain>
    </source>
</reference>
<dbReference type="AlphaFoldDB" id="A0AA95GES2"/>
<accession>A0AA95GES2</accession>
<dbReference type="RefSeq" id="WP_280629593.1">
    <property type="nucleotide sequence ID" value="NZ_CP123498.1"/>
</dbReference>
<evidence type="ECO:0000313" key="1">
    <source>
        <dbReference type="EMBL" id="WGL95855.1"/>
    </source>
</evidence>
<gene>
    <name evidence="1" type="ORF">QE207_04480</name>
</gene>
<evidence type="ECO:0000313" key="2">
    <source>
        <dbReference type="Proteomes" id="UP001177597"/>
    </source>
</evidence>
<organism evidence="1 2">
    <name type="scientific">Arsenophonus nasoniae</name>
    <name type="common">son-killer infecting Nasonia vitripennis</name>
    <dbReference type="NCBI Taxonomy" id="638"/>
    <lineage>
        <taxon>Bacteria</taxon>
        <taxon>Pseudomonadati</taxon>
        <taxon>Pseudomonadota</taxon>
        <taxon>Gammaproteobacteria</taxon>
        <taxon>Enterobacterales</taxon>
        <taxon>Morganellaceae</taxon>
        <taxon>Arsenophonus</taxon>
    </lineage>
</organism>
<name>A0AA95GES2_9GAMM</name>
<proteinExistence type="predicted"/>
<protein>
    <submittedName>
        <fullName evidence="1">Uncharacterized protein</fullName>
    </submittedName>
</protein>
<dbReference type="EMBL" id="CP123498">
    <property type="protein sequence ID" value="WGL95855.1"/>
    <property type="molecule type" value="Genomic_DNA"/>
</dbReference>
<sequence>MNNPDNIELKRKLEKTLCSFKEHIENKIENRNFGMDDFIPMVHFFLENNEELQEILLKADIHESYMFDVMDEKLDSNNKILSNQDELKIRNWQDISRILKIINNSNSVKQEWINKNIKTIALENNETIDYNYSENLKLLEEIDNYILQNSEKYPSASEYIRKYIQNS</sequence>
<dbReference type="Proteomes" id="UP001177597">
    <property type="component" value="Chromosome"/>
</dbReference>